<comment type="caution">
    <text evidence="3">The sequence shown here is derived from an EMBL/GenBank/DDBJ whole genome shotgun (WGS) entry which is preliminary data.</text>
</comment>
<dbReference type="InterPro" id="IPR037401">
    <property type="entry name" value="SnoaL-like"/>
</dbReference>
<accession>A0AA41PYW0</accession>
<evidence type="ECO:0000313" key="3">
    <source>
        <dbReference type="EMBL" id="MCF2528415.1"/>
    </source>
</evidence>
<organism evidence="3 4">
    <name type="scientific">Yinghuangia soli</name>
    <dbReference type="NCBI Taxonomy" id="2908204"/>
    <lineage>
        <taxon>Bacteria</taxon>
        <taxon>Bacillati</taxon>
        <taxon>Actinomycetota</taxon>
        <taxon>Actinomycetes</taxon>
        <taxon>Kitasatosporales</taxon>
        <taxon>Streptomycetaceae</taxon>
        <taxon>Yinghuangia</taxon>
    </lineage>
</organism>
<dbReference type="AlphaFoldDB" id="A0AA41PYW0"/>
<keyword evidence="4" id="KW-1185">Reference proteome</keyword>
<name>A0AA41PYW0_9ACTN</name>
<dbReference type="InterPro" id="IPR032710">
    <property type="entry name" value="NTF2-like_dom_sf"/>
</dbReference>
<dbReference type="NCBIfam" id="TIGR02246">
    <property type="entry name" value="SgcJ/EcaC family oxidoreductase"/>
    <property type="match status" value="1"/>
</dbReference>
<feature type="region of interest" description="Disordered" evidence="1">
    <location>
        <begin position="96"/>
        <end position="124"/>
    </location>
</feature>
<evidence type="ECO:0000259" key="2">
    <source>
        <dbReference type="Pfam" id="PF12680"/>
    </source>
</evidence>
<evidence type="ECO:0000256" key="1">
    <source>
        <dbReference type="SAM" id="MobiDB-lite"/>
    </source>
</evidence>
<evidence type="ECO:0000313" key="4">
    <source>
        <dbReference type="Proteomes" id="UP001165378"/>
    </source>
</evidence>
<dbReference type="Gene3D" id="3.10.450.50">
    <property type="match status" value="1"/>
</dbReference>
<dbReference type="EMBL" id="JAKFHA010000006">
    <property type="protein sequence ID" value="MCF2528415.1"/>
    <property type="molecule type" value="Genomic_DNA"/>
</dbReference>
<gene>
    <name evidence="3" type="ORF">LZ495_14460</name>
</gene>
<sequence>MTTTATQHTAEQQVRSLIQDVYAAWEANDAAAFAALYTPEATAALPGSFRNGREAIRAEMAAGFAGPLKGSTVRDRIDGVRLLGADAQSAIVTARSAVGGGGPGAGPPPGGGGAPGGAPPPGAATWQVAAYHNCAD</sequence>
<proteinExistence type="predicted"/>
<dbReference type="InterPro" id="IPR011944">
    <property type="entry name" value="Steroid_delta5-4_isomerase"/>
</dbReference>
<reference evidence="3" key="1">
    <citation type="submission" date="2022-01" db="EMBL/GenBank/DDBJ databases">
        <title>Genome-Based Taxonomic Classification of the Phylum Actinobacteria.</title>
        <authorList>
            <person name="Gao Y."/>
        </authorList>
    </citation>
    <scope>NUCLEOTIDE SEQUENCE</scope>
    <source>
        <strain evidence="3">KLBMP 8922</strain>
    </source>
</reference>
<dbReference type="SUPFAM" id="SSF54427">
    <property type="entry name" value="NTF2-like"/>
    <property type="match status" value="1"/>
</dbReference>
<dbReference type="Pfam" id="PF12680">
    <property type="entry name" value="SnoaL_2"/>
    <property type="match status" value="1"/>
</dbReference>
<feature type="domain" description="SnoaL-like" evidence="2">
    <location>
        <begin position="19"/>
        <end position="96"/>
    </location>
</feature>
<protein>
    <submittedName>
        <fullName evidence="3">SgcJ/EcaC family oxidoreductase</fullName>
    </submittedName>
</protein>
<dbReference type="RefSeq" id="WP_235052574.1">
    <property type="nucleotide sequence ID" value="NZ_JAKFHA010000006.1"/>
</dbReference>
<dbReference type="Proteomes" id="UP001165378">
    <property type="component" value="Unassembled WGS sequence"/>
</dbReference>